<comment type="catalytic activity">
    <reaction evidence="6 8">
        <text>(sulfur carrier)-H + L-cysteine = (sulfur carrier)-SH + L-alanine</text>
        <dbReference type="Rhea" id="RHEA:43892"/>
        <dbReference type="Rhea" id="RHEA-COMP:14737"/>
        <dbReference type="Rhea" id="RHEA-COMP:14739"/>
        <dbReference type="ChEBI" id="CHEBI:29917"/>
        <dbReference type="ChEBI" id="CHEBI:35235"/>
        <dbReference type="ChEBI" id="CHEBI:57972"/>
        <dbReference type="ChEBI" id="CHEBI:64428"/>
        <dbReference type="EC" id="2.8.1.7"/>
    </reaction>
</comment>
<keyword evidence="4 8" id="KW-0808">Transferase</keyword>
<dbReference type="EMBL" id="JALBUT010000008">
    <property type="protein sequence ID" value="MDX8415983.1"/>
    <property type="molecule type" value="Genomic_DNA"/>
</dbReference>
<dbReference type="RefSeq" id="WP_370397437.1">
    <property type="nucleotide sequence ID" value="NZ_JALBUT010000008.1"/>
</dbReference>
<evidence type="ECO:0000256" key="7">
    <source>
        <dbReference type="RuleBase" id="RU004504"/>
    </source>
</evidence>
<evidence type="ECO:0000256" key="6">
    <source>
        <dbReference type="ARBA" id="ARBA00050776"/>
    </source>
</evidence>
<dbReference type="InterPro" id="IPR000192">
    <property type="entry name" value="Aminotrans_V_dom"/>
</dbReference>
<feature type="domain" description="Aminotransferase class V" evidence="9">
    <location>
        <begin position="25"/>
        <end position="394"/>
    </location>
</feature>
<dbReference type="InterPro" id="IPR015421">
    <property type="entry name" value="PyrdxlP-dep_Trfase_major"/>
</dbReference>
<gene>
    <name evidence="10" type="ORF">MOX91_07320</name>
</gene>
<proteinExistence type="inferred from homology"/>
<reference evidence="10 11" key="1">
    <citation type="submission" date="2022-03" db="EMBL/GenBank/DDBJ databases">
        <title>Novel taxa within the pig intestine.</title>
        <authorList>
            <person name="Wylensek D."/>
            <person name="Bishof K."/>
            <person name="Afrizal A."/>
            <person name="Clavel T."/>
        </authorList>
    </citation>
    <scope>NUCLEOTIDE SEQUENCE [LARGE SCALE GENOMIC DNA]</scope>
    <source>
        <strain evidence="10 11">CLA-KB-P66</strain>
    </source>
</reference>
<evidence type="ECO:0000259" key="9">
    <source>
        <dbReference type="Pfam" id="PF00266"/>
    </source>
</evidence>
<evidence type="ECO:0000256" key="3">
    <source>
        <dbReference type="ARBA" id="ARBA00012239"/>
    </source>
</evidence>
<keyword evidence="11" id="KW-1185">Reference proteome</keyword>
<dbReference type="InterPro" id="IPR015422">
    <property type="entry name" value="PyrdxlP-dep_Trfase_small"/>
</dbReference>
<keyword evidence="5 8" id="KW-0663">Pyridoxal phosphate</keyword>
<dbReference type="InterPro" id="IPR020578">
    <property type="entry name" value="Aminotrans_V_PyrdxlP_BS"/>
</dbReference>
<dbReference type="EC" id="2.8.1.7" evidence="3 8"/>
<evidence type="ECO:0000256" key="2">
    <source>
        <dbReference type="ARBA" id="ARBA00010447"/>
    </source>
</evidence>
<dbReference type="InterPro" id="IPR015424">
    <property type="entry name" value="PyrdxlP-dep_Trfase"/>
</dbReference>
<name>A0ABU4WHE5_9BACT</name>
<sequence length="406" mass="44568">MAFDAKIIREEFPILDQEVEGGKLVYFDNAASAQKPLSVIEKEAQFYKKDFSNIHRSAHELSRRSTIAFEEARKYVLKHFNAPKNYTAVFTRGATEGLNIVARCFGEKFLSEGDEIILSEMEHHANIVPWQLCAMRTGAKIKVAKILPDGSLDIENLKSLVGARTKIISIAHASNVLGTINDVAEISRIAKKAGAVFCVDGAQSAPHFLDDISEIECDFFACSAHKCYGPTGEGALIAKTDILNEMDVWQGGGDMIENVSWEGTTFRNAPERFEAGTPNIAGAVAFAEALKFMDSLDKSAVRVYEDELLKRATDHLMKIEGVKILGTAPQKVPLISFVCGNIHHNDISTMLDANGIAVRSGHHCAEPLMNTLGIKGSCRASMAFYNTLEEVDYFAKKLSSIVKLFA</sequence>
<dbReference type="PROSITE" id="PS00595">
    <property type="entry name" value="AA_TRANSFER_CLASS_5"/>
    <property type="match status" value="1"/>
</dbReference>
<evidence type="ECO:0000313" key="10">
    <source>
        <dbReference type="EMBL" id="MDX8415983.1"/>
    </source>
</evidence>
<dbReference type="PANTHER" id="PTHR43586">
    <property type="entry name" value="CYSTEINE DESULFURASE"/>
    <property type="match status" value="1"/>
</dbReference>
<dbReference type="PANTHER" id="PTHR43586:SF8">
    <property type="entry name" value="CYSTEINE DESULFURASE 1, CHLOROPLASTIC"/>
    <property type="match status" value="1"/>
</dbReference>
<evidence type="ECO:0000256" key="5">
    <source>
        <dbReference type="ARBA" id="ARBA00022898"/>
    </source>
</evidence>
<evidence type="ECO:0000256" key="8">
    <source>
        <dbReference type="RuleBase" id="RU004506"/>
    </source>
</evidence>
<dbReference type="SUPFAM" id="SSF53383">
    <property type="entry name" value="PLP-dependent transferases"/>
    <property type="match status" value="1"/>
</dbReference>
<comment type="cofactor">
    <cofactor evidence="1 7">
        <name>pyridoxal 5'-phosphate</name>
        <dbReference type="ChEBI" id="CHEBI:597326"/>
    </cofactor>
</comment>
<dbReference type="Pfam" id="PF00266">
    <property type="entry name" value="Aminotran_5"/>
    <property type="match status" value="1"/>
</dbReference>
<comment type="similarity">
    <text evidence="2 8">Belongs to the class-V pyridoxal-phosphate-dependent aminotransferase family. Csd subfamily.</text>
</comment>
<dbReference type="NCBIfam" id="TIGR01979">
    <property type="entry name" value="sufS"/>
    <property type="match status" value="1"/>
</dbReference>
<dbReference type="GO" id="GO:0031071">
    <property type="term" value="F:cysteine desulfurase activity"/>
    <property type="evidence" value="ECO:0007669"/>
    <property type="project" value="UniProtKB-EC"/>
</dbReference>
<protein>
    <recommendedName>
        <fullName evidence="3 8">Cysteine desulfurase</fullName>
        <ecNumber evidence="3 8">2.8.1.7</ecNumber>
    </recommendedName>
</protein>
<dbReference type="Proteomes" id="UP001275932">
    <property type="component" value="Unassembled WGS sequence"/>
</dbReference>
<evidence type="ECO:0000313" key="11">
    <source>
        <dbReference type="Proteomes" id="UP001275932"/>
    </source>
</evidence>
<dbReference type="Gene3D" id="3.90.1150.10">
    <property type="entry name" value="Aspartate Aminotransferase, domain 1"/>
    <property type="match status" value="1"/>
</dbReference>
<dbReference type="CDD" id="cd06453">
    <property type="entry name" value="SufS_like"/>
    <property type="match status" value="1"/>
</dbReference>
<dbReference type="Gene3D" id="3.40.640.10">
    <property type="entry name" value="Type I PLP-dependent aspartate aminotransferase-like (Major domain)"/>
    <property type="match status" value="1"/>
</dbReference>
<accession>A0ABU4WHE5</accession>
<evidence type="ECO:0000256" key="1">
    <source>
        <dbReference type="ARBA" id="ARBA00001933"/>
    </source>
</evidence>
<dbReference type="InterPro" id="IPR010970">
    <property type="entry name" value="Cys_dSase_SufS"/>
</dbReference>
<comment type="caution">
    <text evidence="10">The sequence shown here is derived from an EMBL/GenBank/DDBJ whole genome shotgun (WGS) entry which is preliminary data.</text>
</comment>
<comment type="function">
    <text evidence="8">Catalyzes the removal of elemental sulfur and selenium atoms from L-cysteine, L-cystine, L-selenocysteine, and L-selenocystine to produce L-alanine.</text>
</comment>
<organism evidence="10 11">
    <name type="scientific">Intestinicryptomonas porci</name>
    <dbReference type="NCBI Taxonomy" id="2926320"/>
    <lineage>
        <taxon>Bacteria</taxon>
        <taxon>Pseudomonadati</taxon>
        <taxon>Verrucomicrobiota</taxon>
        <taxon>Opitutia</taxon>
        <taxon>Opitutales</taxon>
        <taxon>Intestinicryptomonaceae</taxon>
        <taxon>Intestinicryptomonas</taxon>
    </lineage>
</organism>
<evidence type="ECO:0000256" key="4">
    <source>
        <dbReference type="ARBA" id="ARBA00022679"/>
    </source>
</evidence>